<evidence type="ECO:0000259" key="1">
    <source>
        <dbReference type="PROSITE" id="PS50164"/>
    </source>
</evidence>
<dbReference type="GO" id="GO:0004519">
    <property type="term" value="F:endonuclease activity"/>
    <property type="evidence" value="ECO:0007669"/>
    <property type="project" value="UniProtKB-KW"/>
</dbReference>
<dbReference type="Pfam" id="PF01541">
    <property type="entry name" value="GIY-YIG"/>
    <property type="match status" value="1"/>
</dbReference>
<dbReference type="Gene3D" id="3.40.1440.10">
    <property type="entry name" value="GIY-YIG endonuclease"/>
    <property type="match status" value="1"/>
</dbReference>
<keyword evidence="2" id="KW-0255">Endonuclease</keyword>
<name>A0A1G5XB62_9BACT</name>
<keyword evidence="3" id="KW-1185">Reference proteome</keyword>
<reference evidence="3" key="1">
    <citation type="submission" date="2016-10" db="EMBL/GenBank/DDBJ databases">
        <authorList>
            <person name="Varghese N."/>
            <person name="Submissions S."/>
        </authorList>
    </citation>
    <scope>NUCLEOTIDE SEQUENCE [LARGE SCALE GENOMIC DNA]</scope>
    <source>
        <strain evidence="3">DSM 22703</strain>
    </source>
</reference>
<organism evidence="2 3">
    <name type="scientific">Algoriphagus alkaliphilus</name>
    <dbReference type="NCBI Taxonomy" id="279824"/>
    <lineage>
        <taxon>Bacteria</taxon>
        <taxon>Pseudomonadati</taxon>
        <taxon>Bacteroidota</taxon>
        <taxon>Cytophagia</taxon>
        <taxon>Cytophagales</taxon>
        <taxon>Cyclobacteriaceae</taxon>
        <taxon>Algoriphagus</taxon>
    </lineage>
</organism>
<feature type="domain" description="GIY-YIG" evidence="1">
    <location>
        <begin position="1"/>
        <end position="79"/>
    </location>
</feature>
<dbReference type="STRING" id="279824.SAMN03080617_01605"/>
<dbReference type="EMBL" id="FMXE01000009">
    <property type="protein sequence ID" value="SDA66815.1"/>
    <property type="molecule type" value="Genomic_DNA"/>
</dbReference>
<proteinExistence type="predicted"/>
<dbReference type="OrthoDB" id="1495241at2"/>
<dbReference type="AlphaFoldDB" id="A0A1G5XB62"/>
<dbReference type="SUPFAM" id="SSF82771">
    <property type="entry name" value="GIY-YIG endonuclease"/>
    <property type="match status" value="1"/>
</dbReference>
<gene>
    <name evidence="2" type="ORF">SAMN03080617_01605</name>
</gene>
<sequence>MCFCYIDSSPTLGKFYTGITQESLGERLSKHNNQAYGNHRFTAKASDWELFFSIRTDSFSQARRMELFIKKMKSKTFIKKLKEDPETLQFLFNKTKN</sequence>
<keyword evidence="2" id="KW-0378">Hydrolase</keyword>
<dbReference type="RefSeq" id="WP_092729427.1">
    <property type="nucleotide sequence ID" value="NZ_FMXE01000009.1"/>
</dbReference>
<evidence type="ECO:0000313" key="2">
    <source>
        <dbReference type="EMBL" id="SDA66815.1"/>
    </source>
</evidence>
<accession>A0A1G5XB62</accession>
<protein>
    <submittedName>
        <fullName evidence="2">Putative endonuclease</fullName>
    </submittedName>
</protein>
<dbReference type="InterPro" id="IPR000305">
    <property type="entry name" value="GIY-YIG_endonuc"/>
</dbReference>
<dbReference type="PROSITE" id="PS50164">
    <property type="entry name" value="GIY_YIG"/>
    <property type="match status" value="1"/>
</dbReference>
<keyword evidence="2" id="KW-0540">Nuclease</keyword>
<evidence type="ECO:0000313" key="3">
    <source>
        <dbReference type="Proteomes" id="UP000198756"/>
    </source>
</evidence>
<dbReference type="Proteomes" id="UP000198756">
    <property type="component" value="Unassembled WGS sequence"/>
</dbReference>
<dbReference type="InterPro" id="IPR035901">
    <property type="entry name" value="GIY-YIG_endonuc_sf"/>
</dbReference>